<proteinExistence type="predicted"/>
<sequence>MSNLSNLKECIEFEKITVNHVTEHGCTIHYKQKCILYHMNRECSMLAAYIMMLIVPFSGDIFSAAAQMTVKTVVPMISG</sequence>
<feature type="transmembrane region" description="Helical" evidence="1">
    <location>
        <begin position="46"/>
        <end position="66"/>
    </location>
</feature>
<evidence type="ECO:0000313" key="3">
    <source>
        <dbReference type="Proteomes" id="UP000196239"/>
    </source>
</evidence>
<dbReference type="KEGG" id="ndv:NDEV_0490"/>
<accession>A0A128A1L9</accession>
<dbReference type="EMBL" id="LN890280">
    <property type="protein sequence ID" value="CUR51255.1"/>
    <property type="molecule type" value="Genomic_DNA"/>
</dbReference>
<keyword evidence="1" id="KW-0472">Membrane</keyword>
<dbReference type="Proteomes" id="UP000196239">
    <property type="component" value="Chromosome 1"/>
</dbReference>
<keyword evidence="1" id="KW-0812">Transmembrane</keyword>
<protein>
    <submittedName>
        <fullName evidence="2">Uncharacterized protein</fullName>
    </submittedName>
</protein>
<reference evidence="3" key="1">
    <citation type="submission" date="2015-10" db="EMBL/GenBank/DDBJ databases">
        <authorList>
            <person name="Lehtovirta-Morley L.E."/>
            <person name="Vieille C."/>
        </authorList>
    </citation>
    <scope>NUCLEOTIDE SEQUENCE [LARGE SCALE GENOMIC DNA]</scope>
</reference>
<evidence type="ECO:0000256" key="1">
    <source>
        <dbReference type="SAM" id="Phobius"/>
    </source>
</evidence>
<dbReference type="AlphaFoldDB" id="A0A128A1L9"/>
<organism evidence="2 3">
    <name type="scientific">Nitrosotalea devaniterrae</name>
    <dbReference type="NCBI Taxonomy" id="1078905"/>
    <lineage>
        <taxon>Archaea</taxon>
        <taxon>Nitrososphaerota</taxon>
        <taxon>Nitrososphaeria</taxon>
        <taxon>Nitrosotaleales</taxon>
        <taxon>Nitrosotaleaceae</taxon>
        <taxon>Nitrosotalea</taxon>
    </lineage>
</organism>
<keyword evidence="1" id="KW-1133">Transmembrane helix</keyword>
<gene>
    <name evidence="2" type="ORF">NDEV_0490</name>
</gene>
<name>A0A128A1L9_9ARCH</name>
<evidence type="ECO:0000313" key="2">
    <source>
        <dbReference type="EMBL" id="CUR51255.1"/>
    </source>
</evidence>
<keyword evidence="3" id="KW-1185">Reference proteome</keyword>